<reference evidence="11" key="1">
    <citation type="submission" date="2017-09" db="EMBL/GenBank/DDBJ databases">
        <title>Depth-based differentiation of microbial function through sediment-hosted aquifers and enrichment of novel symbionts in the deep terrestrial subsurface.</title>
        <authorList>
            <person name="Probst A.J."/>
            <person name="Ladd B."/>
            <person name="Jarett J.K."/>
            <person name="Geller-Mcgrath D.E."/>
            <person name="Sieber C.M.K."/>
            <person name="Emerson J.B."/>
            <person name="Anantharaman K."/>
            <person name="Thomas B.C."/>
            <person name="Malmstrom R."/>
            <person name="Stieglmeier M."/>
            <person name="Klingl A."/>
            <person name="Woyke T."/>
            <person name="Ryan C.M."/>
            <person name="Banfield J.F."/>
        </authorList>
    </citation>
    <scope>NUCLEOTIDE SEQUENCE [LARGE SCALE GENOMIC DNA]</scope>
</reference>
<comment type="function">
    <text evidence="9">Channel that opens in response to stretch forces in the membrane lipid bilayer. May participate in the regulation of osmotic pressure changes within the cell.</text>
</comment>
<evidence type="ECO:0000256" key="1">
    <source>
        <dbReference type="ARBA" id="ARBA00004141"/>
    </source>
</evidence>
<dbReference type="PRINTS" id="PR01264">
    <property type="entry name" value="MECHCHANNEL"/>
</dbReference>
<protein>
    <recommendedName>
        <fullName evidence="9">Large-conductance mechanosensitive channel</fullName>
    </recommendedName>
</protein>
<feature type="transmembrane region" description="Helical" evidence="9">
    <location>
        <begin position="70"/>
        <end position="91"/>
    </location>
</feature>
<dbReference type="HAMAP" id="MF_00115">
    <property type="entry name" value="MscL"/>
    <property type="match status" value="1"/>
</dbReference>
<dbReference type="PANTHER" id="PTHR30266:SF2">
    <property type="entry name" value="LARGE-CONDUCTANCE MECHANOSENSITIVE CHANNEL"/>
    <property type="match status" value="1"/>
</dbReference>
<keyword evidence="2 9" id="KW-0813">Transport</keyword>
<keyword evidence="4 9" id="KW-0812">Transmembrane</keyword>
<dbReference type="Proteomes" id="UP000229112">
    <property type="component" value="Unassembled WGS sequence"/>
</dbReference>
<dbReference type="InterPro" id="IPR001185">
    <property type="entry name" value="MS_channel"/>
</dbReference>
<dbReference type="SUPFAM" id="SSF81330">
    <property type="entry name" value="Gated mechanosensitive channel"/>
    <property type="match status" value="1"/>
</dbReference>
<dbReference type="InterPro" id="IPR037673">
    <property type="entry name" value="MSC/AndL"/>
</dbReference>
<keyword evidence="5 9" id="KW-1133">Transmembrane helix</keyword>
<name>A0A2M6WJS8_9BACT</name>
<accession>A0A2M6WJS8</accession>
<evidence type="ECO:0000256" key="5">
    <source>
        <dbReference type="ARBA" id="ARBA00022989"/>
    </source>
</evidence>
<sequence length="126" mass="14173">MKNFFNEFKKFALKGNFVDMGVGLVIGAAFTSIVTSFVKDIINPLIGLITRGVDFSEKNFTLAEGVTLNYGAFITAVINFLIVSFIIFLIIRQINRFRVKEDAKPVSQTTSEKLLTEIRDTLKSRE</sequence>
<evidence type="ECO:0000256" key="7">
    <source>
        <dbReference type="ARBA" id="ARBA00023136"/>
    </source>
</evidence>
<dbReference type="AlphaFoldDB" id="A0A2M6WJS8"/>
<comment type="caution">
    <text evidence="10">The sequence shown here is derived from an EMBL/GenBank/DDBJ whole genome shotgun (WGS) entry which is preliminary data.</text>
</comment>
<dbReference type="Pfam" id="PF01741">
    <property type="entry name" value="MscL"/>
    <property type="match status" value="1"/>
</dbReference>
<dbReference type="InterPro" id="IPR036019">
    <property type="entry name" value="MscL_channel"/>
</dbReference>
<comment type="similarity">
    <text evidence="9">Belongs to the MscL family.</text>
</comment>
<dbReference type="GO" id="GO:0008381">
    <property type="term" value="F:mechanosensitive monoatomic ion channel activity"/>
    <property type="evidence" value="ECO:0007669"/>
    <property type="project" value="UniProtKB-UniRule"/>
</dbReference>
<organism evidence="10 11">
    <name type="scientific">Candidatus Harrisonbacteria bacterium CG10_big_fil_rev_8_21_14_0_10_38_8</name>
    <dbReference type="NCBI Taxonomy" id="1974582"/>
    <lineage>
        <taxon>Bacteria</taxon>
        <taxon>Candidatus Harrisoniibacteriota</taxon>
    </lineage>
</organism>
<keyword evidence="8 9" id="KW-0407">Ion channel</keyword>
<dbReference type="NCBIfam" id="NF001843">
    <property type="entry name" value="PRK00567.1-4"/>
    <property type="match status" value="1"/>
</dbReference>
<evidence type="ECO:0000256" key="3">
    <source>
        <dbReference type="ARBA" id="ARBA00022475"/>
    </source>
</evidence>
<dbReference type="PANTHER" id="PTHR30266">
    <property type="entry name" value="MECHANOSENSITIVE CHANNEL MSCL"/>
    <property type="match status" value="1"/>
</dbReference>
<feature type="transmembrane region" description="Helical" evidence="9">
    <location>
        <begin position="20"/>
        <end position="38"/>
    </location>
</feature>
<keyword evidence="3 9" id="KW-1003">Cell membrane</keyword>
<comment type="subcellular location">
    <subcellularLocation>
        <location evidence="9">Cell membrane</location>
        <topology evidence="9">Multi-pass membrane protein</topology>
    </subcellularLocation>
    <subcellularLocation>
        <location evidence="1">Membrane</location>
        <topology evidence="1">Multi-pass membrane protein</topology>
    </subcellularLocation>
</comment>
<evidence type="ECO:0000256" key="9">
    <source>
        <dbReference type="HAMAP-Rule" id="MF_00115"/>
    </source>
</evidence>
<evidence type="ECO:0000313" key="10">
    <source>
        <dbReference type="EMBL" id="PIT93036.1"/>
    </source>
</evidence>
<dbReference type="Gene3D" id="1.10.1200.120">
    <property type="entry name" value="Large-conductance mechanosensitive channel, MscL, domain 1"/>
    <property type="match status" value="1"/>
</dbReference>
<evidence type="ECO:0000256" key="8">
    <source>
        <dbReference type="ARBA" id="ARBA00023303"/>
    </source>
</evidence>
<proteinExistence type="inferred from homology"/>
<evidence type="ECO:0000313" key="11">
    <source>
        <dbReference type="Proteomes" id="UP000229112"/>
    </source>
</evidence>
<keyword evidence="7 9" id="KW-0472">Membrane</keyword>
<dbReference type="GO" id="GO:0005886">
    <property type="term" value="C:plasma membrane"/>
    <property type="evidence" value="ECO:0007669"/>
    <property type="project" value="UniProtKB-SubCell"/>
</dbReference>
<evidence type="ECO:0000256" key="2">
    <source>
        <dbReference type="ARBA" id="ARBA00022448"/>
    </source>
</evidence>
<dbReference type="NCBIfam" id="TIGR00220">
    <property type="entry name" value="mscL"/>
    <property type="match status" value="1"/>
</dbReference>
<evidence type="ECO:0000256" key="6">
    <source>
        <dbReference type="ARBA" id="ARBA00023065"/>
    </source>
</evidence>
<comment type="subunit">
    <text evidence="9">Homopentamer.</text>
</comment>
<evidence type="ECO:0000256" key="4">
    <source>
        <dbReference type="ARBA" id="ARBA00022692"/>
    </source>
</evidence>
<dbReference type="EMBL" id="PFAY01000017">
    <property type="protein sequence ID" value="PIT93036.1"/>
    <property type="molecule type" value="Genomic_DNA"/>
</dbReference>
<keyword evidence="6 9" id="KW-0406">Ion transport</keyword>
<gene>
    <name evidence="9" type="primary">mscL</name>
    <name evidence="10" type="ORF">COU06_02135</name>
</gene>